<evidence type="ECO:0000256" key="1">
    <source>
        <dbReference type="SAM" id="MobiDB-lite"/>
    </source>
</evidence>
<feature type="compositionally biased region" description="Basic residues" evidence="1">
    <location>
        <begin position="88"/>
        <end position="106"/>
    </location>
</feature>
<dbReference type="AlphaFoldDB" id="A0A6J4SM57"/>
<gene>
    <name evidence="2" type="ORF">AVDCRST_MAG65-2381</name>
</gene>
<sequence>WKRLTFARSWSVSPVPSRAAATWSRAPPSGPRAPTSTRSRPGSSPGADARRRSSRRRLPRRGCSATASPTPRPSATSARRVTSCRPARWMRRRHPRRQRRPTIPRS</sequence>
<name>A0A6J4SM57_9ACTN</name>
<organism evidence="2">
    <name type="scientific">uncultured Solirubrobacteraceae bacterium</name>
    <dbReference type="NCBI Taxonomy" id="1162706"/>
    <lineage>
        <taxon>Bacteria</taxon>
        <taxon>Bacillati</taxon>
        <taxon>Actinomycetota</taxon>
        <taxon>Thermoleophilia</taxon>
        <taxon>Solirubrobacterales</taxon>
        <taxon>Solirubrobacteraceae</taxon>
        <taxon>environmental samples</taxon>
    </lineage>
</organism>
<feature type="non-terminal residue" evidence="2">
    <location>
        <position position="1"/>
    </location>
</feature>
<accession>A0A6J4SM57</accession>
<feature type="non-terminal residue" evidence="2">
    <location>
        <position position="106"/>
    </location>
</feature>
<reference evidence="2" key="1">
    <citation type="submission" date="2020-02" db="EMBL/GenBank/DDBJ databases">
        <authorList>
            <person name="Meier V. D."/>
        </authorList>
    </citation>
    <scope>NUCLEOTIDE SEQUENCE</scope>
    <source>
        <strain evidence="2">AVDCRST_MAG65</strain>
    </source>
</reference>
<proteinExistence type="predicted"/>
<dbReference type="EMBL" id="CADCVL010000393">
    <property type="protein sequence ID" value="CAA9497462.1"/>
    <property type="molecule type" value="Genomic_DNA"/>
</dbReference>
<feature type="compositionally biased region" description="Low complexity" evidence="1">
    <location>
        <begin position="24"/>
        <end position="47"/>
    </location>
</feature>
<evidence type="ECO:0000313" key="2">
    <source>
        <dbReference type="EMBL" id="CAA9497462.1"/>
    </source>
</evidence>
<protein>
    <submittedName>
        <fullName evidence="2">Uncharacterized protein</fullName>
    </submittedName>
</protein>
<feature type="compositionally biased region" description="Polar residues" evidence="1">
    <location>
        <begin position="66"/>
        <end position="80"/>
    </location>
</feature>
<feature type="region of interest" description="Disordered" evidence="1">
    <location>
        <begin position="1"/>
        <end position="106"/>
    </location>
</feature>